<keyword evidence="2" id="KW-0732">Signal</keyword>
<keyword evidence="1" id="KW-0472">Membrane</keyword>
<evidence type="ECO:0000256" key="1">
    <source>
        <dbReference type="SAM" id="Phobius"/>
    </source>
</evidence>
<protein>
    <submittedName>
        <fullName evidence="4">PQQ-dependent sugar dehydrogenase</fullName>
    </submittedName>
</protein>
<organism evidence="4 5">
    <name type="scientific">Niabella ginsengisoli</name>
    <dbReference type="NCBI Taxonomy" id="522298"/>
    <lineage>
        <taxon>Bacteria</taxon>
        <taxon>Pseudomonadati</taxon>
        <taxon>Bacteroidota</taxon>
        <taxon>Chitinophagia</taxon>
        <taxon>Chitinophagales</taxon>
        <taxon>Chitinophagaceae</taxon>
        <taxon>Niabella</taxon>
    </lineage>
</organism>
<proteinExistence type="predicted"/>
<evidence type="ECO:0000313" key="4">
    <source>
        <dbReference type="EMBL" id="MCH5599998.1"/>
    </source>
</evidence>
<evidence type="ECO:0000259" key="3">
    <source>
        <dbReference type="Pfam" id="PF07995"/>
    </source>
</evidence>
<comment type="caution">
    <text evidence="4">The sequence shown here is derived from an EMBL/GenBank/DDBJ whole genome shotgun (WGS) entry which is preliminary data.</text>
</comment>
<accession>A0ABS9SNN3</accession>
<keyword evidence="5" id="KW-1185">Reference proteome</keyword>
<gene>
    <name evidence="4" type="ORF">MKP09_19815</name>
</gene>
<feature type="domain" description="Glucose/Sorbosone dehydrogenase" evidence="3">
    <location>
        <begin position="42"/>
        <end position="330"/>
    </location>
</feature>
<reference evidence="4 5" key="1">
    <citation type="submission" date="2022-02" db="EMBL/GenBank/DDBJ databases">
        <authorList>
            <person name="Min J."/>
        </authorList>
    </citation>
    <scope>NUCLEOTIDE SEQUENCE [LARGE SCALE GENOMIC DNA]</scope>
    <source>
        <strain evidence="4 5">GR10-1</strain>
    </source>
</reference>
<dbReference type="Gene3D" id="2.120.10.30">
    <property type="entry name" value="TolB, C-terminal domain"/>
    <property type="match status" value="1"/>
</dbReference>
<feature type="chain" id="PRO_5047489302" evidence="2">
    <location>
        <begin position="26"/>
        <end position="541"/>
    </location>
</feature>
<dbReference type="EMBL" id="JAKWBL010000004">
    <property type="protein sequence ID" value="MCH5599998.1"/>
    <property type="molecule type" value="Genomic_DNA"/>
</dbReference>
<dbReference type="InterPro" id="IPR011041">
    <property type="entry name" value="Quinoprot_gluc/sorb_DH_b-prop"/>
</dbReference>
<dbReference type="PANTHER" id="PTHR19328">
    <property type="entry name" value="HEDGEHOG-INTERACTING PROTEIN"/>
    <property type="match status" value="1"/>
</dbReference>
<dbReference type="InterPro" id="IPR011042">
    <property type="entry name" value="6-blade_b-propeller_TolB-like"/>
</dbReference>
<dbReference type="InterPro" id="IPR012938">
    <property type="entry name" value="Glc/Sorbosone_DH"/>
</dbReference>
<dbReference type="RefSeq" id="WP_240832016.1">
    <property type="nucleotide sequence ID" value="NZ_JAKWBL010000004.1"/>
</dbReference>
<dbReference type="PANTHER" id="PTHR19328:SF75">
    <property type="entry name" value="ALDOSE SUGAR DEHYDROGENASE YLII"/>
    <property type="match status" value="1"/>
</dbReference>
<evidence type="ECO:0000313" key="5">
    <source>
        <dbReference type="Proteomes" id="UP001202248"/>
    </source>
</evidence>
<dbReference type="SUPFAM" id="SSF50952">
    <property type="entry name" value="Soluble quinoprotein glucose dehydrogenase"/>
    <property type="match status" value="1"/>
</dbReference>
<evidence type="ECO:0000256" key="2">
    <source>
        <dbReference type="SAM" id="SignalP"/>
    </source>
</evidence>
<feature type="signal peptide" evidence="2">
    <location>
        <begin position="1"/>
        <end position="25"/>
    </location>
</feature>
<keyword evidence="1" id="KW-1133">Transmembrane helix</keyword>
<name>A0ABS9SNN3_9BACT</name>
<dbReference type="Pfam" id="PF07995">
    <property type="entry name" value="GSDH"/>
    <property type="match status" value="1"/>
</dbReference>
<feature type="transmembrane region" description="Helical" evidence="1">
    <location>
        <begin position="463"/>
        <end position="482"/>
    </location>
</feature>
<sequence>MAAKRTLCFLLPVLVSLFCISSVFAQPEIGYESGISTGLTGPIDIVNAGDGTNRIFVVERTGTIKVYDQSLTYLSDFLTVSGIGTEGEGGLLSLAFHPSYESNGFFYVYYTLPNFSLEIARYSVSADANSGDPASKEIVLNIPHPTFSNHNGGKILFGPDGYLYLATGDGGSGGDPNNNAQNGNSLLGKMLRINVTTTATAPFYTIPPDNPYVANADVLDEIWAIGLRNPFRWSFDRTTGDMWIADVGQSAQEEINYRPSNATAGINYGWRCYEGTAAYNTTDCLPQSSYISPIFTYGRDDATGGQSVTGGFVYRGAEFPSMQGYYIFSDYVSDNQWIASSDGVGGWNVQQQNSAGLPADIVAFGEAENGTLYAASLSGNTIYKVVDNAALPVTFGSIKATRKSNLLQVNWVTESETNNSHFDIEISTDGEKFSVVKTIESKATDGNSSTPINYEIRLGKESLGTVLGFSLFAVAILFGFSFRKKWKLIPLTALVFFIVTNSCNKKDPITDPENKNLFVRIAQVDKDGTKRYSKIIQVVNE</sequence>
<dbReference type="Proteomes" id="UP001202248">
    <property type="component" value="Unassembled WGS sequence"/>
</dbReference>
<keyword evidence="1" id="KW-0812">Transmembrane</keyword>